<sequence>MRALVVDDEPPALSELTYLLEQDGRLGSVHPVASGTDALRALEDGDIDVVFSDISMPGLDGMELARVVNRFARPPLVVFVTAHEQHAVDAFAVRAVDYVMKPVPPARLSQAVDRVVAALAQRGPATVEPAEVAGRAPGTPPDPAEERIAVELGGVTRFVQRSSVRYVQAQGDYVRLFTGSASHLLRLPLTTLEERWAAAGFIRIHRSTLVNLAHVGQVRQAQGRLSLRLLPDGPELPVARRHARTVRERVLGEGA</sequence>
<dbReference type="InterPro" id="IPR039420">
    <property type="entry name" value="WalR-like"/>
</dbReference>
<dbReference type="GO" id="GO:0006355">
    <property type="term" value="P:regulation of DNA-templated transcription"/>
    <property type="evidence" value="ECO:0007669"/>
    <property type="project" value="TreeGrafter"/>
</dbReference>
<dbReference type="GO" id="GO:0032993">
    <property type="term" value="C:protein-DNA complex"/>
    <property type="evidence" value="ECO:0007669"/>
    <property type="project" value="TreeGrafter"/>
</dbReference>
<protein>
    <submittedName>
        <fullName evidence="5">LytR family transcriptional regulator</fullName>
    </submittedName>
</protein>
<dbReference type="InterPro" id="IPR001789">
    <property type="entry name" value="Sig_transdc_resp-reg_receiver"/>
</dbReference>
<dbReference type="RefSeq" id="WP_058892662.1">
    <property type="nucleotide sequence ID" value="NZ_LQBL01000033.1"/>
</dbReference>
<dbReference type="Gene3D" id="2.40.50.1020">
    <property type="entry name" value="LytTr DNA-binding domain"/>
    <property type="match status" value="1"/>
</dbReference>
<dbReference type="InterPro" id="IPR007492">
    <property type="entry name" value="LytTR_DNA-bd_dom"/>
</dbReference>
<dbReference type="PANTHER" id="PTHR48111:SF69">
    <property type="entry name" value="RESPONSE REGULATOR RECEIVER"/>
    <property type="match status" value="1"/>
</dbReference>
<dbReference type="Pfam" id="PF00072">
    <property type="entry name" value="Response_reg"/>
    <property type="match status" value="1"/>
</dbReference>
<dbReference type="InterPro" id="IPR011006">
    <property type="entry name" value="CheY-like_superfamily"/>
</dbReference>
<dbReference type="Proteomes" id="UP000054837">
    <property type="component" value="Unassembled WGS sequence"/>
</dbReference>
<dbReference type="PROSITE" id="PS50930">
    <property type="entry name" value="HTH_LYTTR"/>
    <property type="match status" value="1"/>
</dbReference>
<evidence type="ECO:0000256" key="2">
    <source>
        <dbReference type="PROSITE-ProRule" id="PRU00169"/>
    </source>
</evidence>
<keyword evidence="2" id="KW-0597">Phosphoprotein</keyword>
<dbReference type="SMART" id="SM00448">
    <property type="entry name" value="REC"/>
    <property type="match status" value="1"/>
</dbReference>
<dbReference type="GO" id="GO:0005829">
    <property type="term" value="C:cytosol"/>
    <property type="evidence" value="ECO:0007669"/>
    <property type="project" value="TreeGrafter"/>
</dbReference>
<dbReference type="PANTHER" id="PTHR48111">
    <property type="entry name" value="REGULATOR OF RPOS"/>
    <property type="match status" value="1"/>
</dbReference>
<dbReference type="AlphaFoldDB" id="A0A0W8I0H4"/>
<feature type="domain" description="Response regulatory" evidence="3">
    <location>
        <begin position="2"/>
        <end position="116"/>
    </location>
</feature>
<evidence type="ECO:0000313" key="6">
    <source>
        <dbReference type="Proteomes" id="UP000054837"/>
    </source>
</evidence>
<comment type="caution">
    <text evidence="5">The sequence shown here is derived from an EMBL/GenBank/DDBJ whole genome shotgun (WGS) entry which is preliminary data.</text>
</comment>
<evidence type="ECO:0000259" key="4">
    <source>
        <dbReference type="PROSITE" id="PS50930"/>
    </source>
</evidence>
<dbReference type="GO" id="GO:0000156">
    <property type="term" value="F:phosphorelay response regulator activity"/>
    <property type="evidence" value="ECO:0007669"/>
    <property type="project" value="TreeGrafter"/>
</dbReference>
<dbReference type="EMBL" id="LQBL01000033">
    <property type="protein sequence ID" value="KUG51117.1"/>
    <property type="molecule type" value="Genomic_DNA"/>
</dbReference>
<evidence type="ECO:0000313" key="5">
    <source>
        <dbReference type="EMBL" id="KUG51117.1"/>
    </source>
</evidence>
<gene>
    <name evidence="5" type="ORF">AVL62_12790</name>
</gene>
<dbReference type="STRING" id="767452.AVL62_12790"/>
<keyword evidence="6" id="KW-1185">Reference proteome</keyword>
<dbReference type="Pfam" id="PF04397">
    <property type="entry name" value="LytTR"/>
    <property type="match status" value="1"/>
</dbReference>
<accession>A0A0W8I0H4</accession>
<dbReference type="SUPFAM" id="SSF52172">
    <property type="entry name" value="CheY-like"/>
    <property type="match status" value="1"/>
</dbReference>
<feature type="modified residue" description="4-aspartylphosphate" evidence="2">
    <location>
        <position position="53"/>
    </location>
</feature>
<organism evidence="5 6">
    <name type="scientific">Serinicoccus chungangensis</name>
    <dbReference type="NCBI Taxonomy" id="767452"/>
    <lineage>
        <taxon>Bacteria</taxon>
        <taxon>Bacillati</taxon>
        <taxon>Actinomycetota</taxon>
        <taxon>Actinomycetes</taxon>
        <taxon>Micrococcales</taxon>
        <taxon>Ornithinimicrobiaceae</taxon>
        <taxon>Serinicoccus</taxon>
    </lineage>
</organism>
<feature type="domain" description="HTH LytTR-type" evidence="4">
    <location>
        <begin position="148"/>
        <end position="252"/>
    </location>
</feature>
<proteinExistence type="predicted"/>
<dbReference type="Gene3D" id="3.40.50.2300">
    <property type="match status" value="1"/>
</dbReference>
<dbReference type="GO" id="GO:0000976">
    <property type="term" value="F:transcription cis-regulatory region binding"/>
    <property type="evidence" value="ECO:0007669"/>
    <property type="project" value="TreeGrafter"/>
</dbReference>
<dbReference type="PROSITE" id="PS50110">
    <property type="entry name" value="RESPONSE_REGULATORY"/>
    <property type="match status" value="1"/>
</dbReference>
<evidence type="ECO:0000259" key="3">
    <source>
        <dbReference type="PROSITE" id="PS50110"/>
    </source>
</evidence>
<evidence type="ECO:0000256" key="1">
    <source>
        <dbReference type="ARBA" id="ARBA00023125"/>
    </source>
</evidence>
<name>A0A0W8I0H4_9MICO</name>
<dbReference type="OrthoDB" id="236568at2"/>
<dbReference type="SMART" id="SM00850">
    <property type="entry name" value="LytTR"/>
    <property type="match status" value="1"/>
</dbReference>
<reference evidence="5 6" key="1">
    <citation type="submission" date="2015-12" db="EMBL/GenBank/DDBJ databases">
        <title>Serinicoccus chungangenesis strain CD08_5 genome sequencing and assembly.</title>
        <authorList>
            <person name="Chander A.M."/>
            <person name="Kaur G."/>
            <person name="Nair G.R."/>
            <person name="Dhawan D.K."/>
            <person name="Kochhar R.K."/>
            <person name="Mayilraj S."/>
            <person name="Bhadada S.K."/>
        </authorList>
    </citation>
    <scope>NUCLEOTIDE SEQUENCE [LARGE SCALE GENOMIC DNA]</scope>
    <source>
        <strain evidence="5 6">CD08_5</strain>
    </source>
</reference>
<keyword evidence="1" id="KW-0238">DNA-binding</keyword>